<dbReference type="CDD" id="cd18579">
    <property type="entry name" value="ABC_6TM_ABCC_D1"/>
    <property type="match status" value="1"/>
</dbReference>
<reference evidence="12" key="1">
    <citation type="submission" date="2017-03" db="EMBL/GenBank/DDBJ databases">
        <title>Genomes of endolithic fungi from Antarctica.</title>
        <authorList>
            <person name="Coleine C."/>
            <person name="Masonjones S."/>
            <person name="Stajich J.E."/>
        </authorList>
    </citation>
    <scope>NUCLEOTIDE SEQUENCE [LARGE SCALE GENOMIC DNA]</scope>
    <source>
        <strain evidence="12">CCFEE 5527</strain>
    </source>
</reference>
<dbReference type="GO" id="GO:0016020">
    <property type="term" value="C:membrane"/>
    <property type="evidence" value="ECO:0007669"/>
    <property type="project" value="UniProtKB-SubCell"/>
</dbReference>
<dbReference type="Proteomes" id="UP000192596">
    <property type="component" value="Unassembled WGS sequence"/>
</dbReference>
<feature type="domain" description="ABC transmembrane type-1" evidence="10">
    <location>
        <begin position="275"/>
        <end position="549"/>
    </location>
</feature>
<evidence type="ECO:0000256" key="7">
    <source>
        <dbReference type="ARBA" id="ARBA00023136"/>
    </source>
</evidence>
<dbReference type="InterPro" id="IPR011527">
    <property type="entry name" value="ABC1_TM_dom"/>
</dbReference>
<evidence type="ECO:0000256" key="4">
    <source>
        <dbReference type="ARBA" id="ARBA00022741"/>
    </source>
</evidence>
<evidence type="ECO:0008006" key="13">
    <source>
        <dbReference type="Google" id="ProtNLM"/>
    </source>
</evidence>
<feature type="transmembrane region" description="Helical" evidence="8">
    <location>
        <begin position="70"/>
        <end position="87"/>
    </location>
</feature>
<feature type="transmembrane region" description="Helical" evidence="8">
    <location>
        <begin position="258"/>
        <end position="283"/>
    </location>
</feature>
<evidence type="ECO:0000259" key="10">
    <source>
        <dbReference type="PROSITE" id="PS50929"/>
    </source>
</evidence>
<keyword evidence="2" id="KW-0813">Transport</keyword>
<feature type="domain" description="ABC transmembrane type-1" evidence="10">
    <location>
        <begin position="904"/>
        <end position="1168"/>
    </location>
</feature>
<name>A0A1V8TAY0_9PEZI</name>
<dbReference type="FunFam" id="3.40.50.300:FF:000630">
    <property type="entry name" value="ATP-binding cassette (ABC) transporter, putative"/>
    <property type="match status" value="1"/>
</dbReference>
<dbReference type="PANTHER" id="PTHR24223:SF404">
    <property type="entry name" value="ABC MULTIDRUG TRANSPORTER (EUROFUNG)-RELATED"/>
    <property type="match status" value="1"/>
</dbReference>
<comment type="caution">
    <text evidence="11">The sequence shown here is derived from an EMBL/GenBank/DDBJ whole genome shotgun (WGS) entry which is preliminary data.</text>
</comment>
<dbReference type="InterPro" id="IPR050173">
    <property type="entry name" value="ABC_transporter_C-like"/>
</dbReference>
<dbReference type="CDD" id="cd18580">
    <property type="entry name" value="ABC_6TM_ABCC_D2"/>
    <property type="match status" value="1"/>
</dbReference>
<dbReference type="InterPro" id="IPR003439">
    <property type="entry name" value="ABC_transporter-like_ATP-bd"/>
</dbReference>
<feature type="transmembrane region" description="Helical" evidence="8">
    <location>
        <begin position="484"/>
        <end position="513"/>
    </location>
</feature>
<evidence type="ECO:0000256" key="8">
    <source>
        <dbReference type="SAM" id="Phobius"/>
    </source>
</evidence>
<dbReference type="InterPro" id="IPR044726">
    <property type="entry name" value="ABCC_6TM_D2"/>
</dbReference>
<dbReference type="SUPFAM" id="SSF52540">
    <property type="entry name" value="P-loop containing nucleoside triphosphate hydrolases"/>
    <property type="match status" value="2"/>
</dbReference>
<dbReference type="InterPro" id="IPR003593">
    <property type="entry name" value="AAA+_ATPase"/>
</dbReference>
<dbReference type="InterPro" id="IPR044746">
    <property type="entry name" value="ABCC_6TM_D1"/>
</dbReference>
<dbReference type="PANTHER" id="PTHR24223">
    <property type="entry name" value="ATP-BINDING CASSETTE SUB-FAMILY C"/>
    <property type="match status" value="1"/>
</dbReference>
<dbReference type="Pfam" id="PF24357">
    <property type="entry name" value="TMD0_ABC"/>
    <property type="match status" value="1"/>
</dbReference>
<dbReference type="PROSITE" id="PS00211">
    <property type="entry name" value="ABC_TRANSPORTER_1"/>
    <property type="match status" value="1"/>
</dbReference>
<feature type="transmembrane region" description="Helical" evidence="8">
    <location>
        <begin position="1110"/>
        <end position="1131"/>
    </location>
</feature>
<keyword evidence="5" id="KW-0067">ATP-binding</keyword>
<feature type="transmembrane region" description="Helical" evidence="8">
    <location>
        <begin position="130"/>
        <end position="149"/>
    </location>
</feature>
<dbReference type="Pfam" id="PF00664">
    <property type="entry name" value="ABC_membrane"/>
    <property type="match status" value="1"/>
</dbReference>
<keyword evidence="7 8" id="KW-0472">Membrane</keyword>
<proteinExistence type="predicted"/>
<dbReference type="GO" id="GO:0005524">
    <property type="term" value="F:ATP binding"/>
    <property type="evidence" value="ECO:0007669"/>
    <property type="project" value="UniProtKB-KW"/>
</dbReference>
<feature type="transmembrane region" description="Helical" evidence="8">
    <location>
        <begin position="303"/>
        <end position="328"/>
    </location>
</feature>
<dbReference type="FunFam" id="1.20.1560.10:FF:000055">
    <property type="entry name" value="ABC multidrug transporter (Eurofung)"/>
    <property type="match status" value="1"/>
</dbReference>
<feature type="domain" description="ABC transporter" evidence="9">
    <location>
        <begin position="1205"/>
        <end position="1436"/>
    </location>
</feature>
<evidence type="ECO:0000259" key="9">
    <source>
        <dbReference type="PROSITE" id="PS50893"/>
    </source>
</evidence>
<dbReference type="InParanoid" id="A0A1V8TAY0"/>
<feature type="transmembrane region" description="Helical" evidence="8">
    <location>
        <begin position="519"/>
        <end position="540"/>
    </location>
</feature>
<feature type="transmembrane region" description="Helical" evidence="8">
    <location>
        <begin position="31"/>
        <end position="49"/>
    </location>
</feature>
<feature type="transmembrane region" description="Helical" evidence="8">
    <location>
        <begin position="1029"/>
        <end position="1046"/>
    </location>
</feature>
<keyword evidence="3 8" id="KW-0812">Transmembrane</keyword>
<sequence length="1442" mass="157320">MACPARADRSLGPRVATACRAFDFTLEFEDVVFGIVPAAVFLCCALVNGTALTRRPKAAASRSWRLADKMAAWSAVITAQLAFLIYRTKSTRYQTRASVAVDVLALFAAIAAGVLSVLQHQRSLRPSNLLAIYLTITSTLGIVRVRTLWMTTPASQTAVSYIVAFTFSVLALVLESTKNASTRSINERKEATESYSGLWNRTVFLWLTHTFFTGYSEVLSIPDLPVLDVKLRAPRLSCELMKHWRSYTHKDQNRLLRALWAAFGWSLLSGVFPRLALTAFTFLQPSLITTTVNYISVPQSDKTYGRALIGAWALCYLGLAVSHSAFLYQSTRFTTRLRGGLIGLIYERALATTTAENGEITAIALMSTDVERISRSLTFVHDLWGSLIDIGIATWLLARQLGLACIAPIIVVSIFIAITSQIAAAMNTAQGRWIERIQARLRVTSAFLDDIKAVKMQGLTGVLANTIRDLRTAEIETSKAFRKLLVGMLLLSLTPINIAPAVTFAAYVGVAFWKGQTLLTAQAFTSVALVTLLTSPALMFTQTLPSVVQCFACFNRIEKLCRYGAEPHRPESEPEGSLTVDSVALRDVRDVRDFQRTDVVVYDGQDIRWSPANPVVLPGLNIVIPRHKITALVGPVGSGKSTLLQSIIGETLAEPSGIARLQRPIAFCSQDAWLEHRSVRDNILGTLPYEEKWYETVIRACALGQDLESFEEGDATILGSNAMNISGGQKKRITLARALYARCATVILDDVFSGMDAHTITSVVESLFGADGLLRRGPMTVILASHDLAIAARCDVVVAMDAGRVVKTGTPASVLGTVETGYKPNGKVEEVEVSPSSFLAEPSNDSARKTTKTKVTEVIEDPPDKSRQQGDFAVYGYYFKSSGYTTMVGYAATIALWILLTECPTMWLKYWSEANAVHPNAHVGMYTGVYATFGIVASLAACAACWFAFIPMISNSATGMHQDLLDTVTKAPLSFFVNTNTGTIQNRFSEDMQSLDMQLPSDLVNASSSLVSVIVKVVILFVFARYLGATVPVLAVALFFLQRFYLRTSRQLRLLGIEAKAPLYTAFNESTAGGATIRAFGWEEQYTRKLHDLIDTSQRPVYMLACVQHWLNFALDIMVAALAVILVTIVVRWQENFSGGSVGVALVMIVGFNTVLSRLIITWTACESSIGAVARVRQFVTKTETEDIPVSKTQMQIGWPNKGLVEFEDVTAGYSSLVPPAIKQVTLTIRPGQHVAICGRSGSGKSTLLLSLVRMISCSSGQIKIDGSNIADIPSNLLCRSLNIVPQDPLLVPGTVRANIDPHGLAQDTDTLEALVKVKLDAIVAERGGLNAEMDTAAWSAGQKQLLCLARALLRKSKILLLDEATSTLDSDTEAEMQHVISTAFTDCTVIAVLHRLEQVELYNLVVIMADGELIEQGVPSELMKDEGSRFRALRAATSSGR</sequence>
<feature type="transmembrane region" description="Helical" evidence="8">
    <location>
        <begin position="401"/>
        <end position="426"/>
    </location>
</feature>
<evidence type="ECO:0000256" key="5">
    <source>
        <dbReference type="ARBA" id="ARBA00022840"/>
    </source>
</evidence>
<gene>
    <name evidence="11" type="ORF">B0A48_06202</name>
</gene>
<protein>
    <recommendedName>
        <fullName evidence="13">ABC transporter</fullName>
    </recommendedName>
</protein>
<feature type="transmembrane region" description="Helical" evidence="8">
    <location>
        <begin position="99"/>
        <end position="118"/>
    </location>
</feature>
<dbReference type="SUPFAM" id="SSF90123">
    <property type="entry name" value="ABC transporter transmembrane region"/>
    <property type="match status" value="2"/>
</dbReference>
<dbReference type="Gene3D" id="3.40.50.300">
    <property type="entry name" value="P-loop containing nucleotide triphosphate hydrolases"/>
    <property type="match status" value="2"/>
</dbReference>
<feature type="transmembrane region" description="Helical" evidence="8">
    <location>
        <begin position="1137"/>
        <end position="1156"/>
    </location>
</feature>
<keyword evidence="6 8" id="KW-1133">Transmembrane helix</keyword>
<dbReference type="GO" id="GO:0016887">
    <property type="term" value="F:ATP hydrolysis activity"/>
    <property type="evidence" value="ECO:0007669"/>
    <property type="project" value="InterPro"/>
</dbReference>
<feature type="domain" description="ABC transporter" evidence="9">
    <location>
        <begin position="602"/>
        <end position="827"/>
    </location>
</feature>
<comment type="subcellular location">
    <subcellularLocation>
        <location evidence="1">Membrane</location>
        <topology evidence="1">Multi-pass membrane protein</topology>
    </subcellularLocation>
</comment>
<evidence type="ECO:0000256" key="1">
    <source>
        <dbReference type="ARBA" id="ARBA00004141"/>
    </source>
</evidence>
<dbReference type="FunFam" id="1.20.1560.10:FF:000066">
    <property type="entry name" value="ABC multidrug transporter (Eurofung)"/>
    <property type="match status" value="1"/>
</dbReference>
<dbReference type="STRING" id="1507870.A0A1V8TAY0"/>
<dbReference type="PROSITE" id="PS50929">
    <property type="entry name" value="ABC_TM1F"/>
    <property type="match status" value="2"/>
</dbReference>
<feature type="transmembrane region" description="Helical" evidence="8">
    <location>
        <begin position="928"/>
        <end position="950"/>
    </location>
</feature>
<dbReference type="InterPro" id="IPR036640">
    <property type="entry name" value="ABC1_TM_sf"/>
</dbReference>
<dbReference type="InterPro" id="IPR056227">
    <property type="entry name" value="TMD0_ABC"/>
</dbReference>
<dbReference type="SMART" id="SM00382">
    <property type="entry name" value="AAA"/>
    <property type="match status" value="2"/>
</dbReference>
<keyword evidence="4" id="KW-0547">Nucleotide-binding</keyword>
<evidence type="ECO:0000256" key="2">
    <source>
        <dbReference type="ARBA" id="ARBA00022448"/>
    </source>
</evidence>
<evidence type="ECO:0000256" key="6">
    <source>
        <dbReference type="ARBA" id="ARBA00022989"/>
    </source>
</evidence>
<evidence type="ECO:0000313" key="11">
    <source>
        <dbReference type="EMBL" id="OQO08332.1"/>
    </source>
</evidence>
<dbReference type="InterPro" id="IPR017871">
    <property type="entry name" value="ABC_transporter-like_CS"/>
</dbReference>
<dbReference type="Pfam" id="PF00005">
    <property type="entry name" value="ABC_tran"/>
    <property type="match status" value="2"/>
</dbReference>
<dbReference type="PROSITE" id="PS50893">
    <property type="entry name" value="ABC_TRANSPORTER_2"/>
    <property type="match status" value="2"/>
</dbReference>
<organism evidence="11 12">
    <name type="scientific">Cryoendolithus antarcticus</name>
    <dbReference type="NCBI Taxonomy" id="1507870"/>
    <lineage>
        <taxon>Eukaryota</taxon>
        <taxon>Fungi</taxon>
        <taxon>Dikarya</taxon>
        <taxon>Ascomycota</taxon>
        <taxon>Pezizomycotina</taxon>
        <taxon>Dothideomycetes</taxon>
        <taxon>Dothideomycetidae</taxon>
        <taxon>Cladosporiales</taxon>
        <taxon>Cladosporiaceae</taxon>
        <taxon>Cryoendolithus</taxon>
    </lineage>
</organism>
<keyword evidence="12" id="KW-1185">Reference proteome</keyword>
<evidence type="ECO:0000256" key="3">
    <source>
        <dbReference type="ARBA" id="ARBA00022692"/>
    </source>
</evidence>
<dbReference type="GO" id="GO:0140359">
    <property type="term" value="F:ABC-type transporter activity"/>
    <property type="evidence" value="ECO:0007669"/>
    <property type="project" value="InterPro"/>
</dbReference>
<dbReference type="EMBL" id="NAJO01000012">
    <property type="protein sequence ID" value="OQO08332.1"/>
    <property type="molecule type" value="Genomic_DNA"/>
</dbReference>
<dbReference type="Gene3D" id="1.20.1560.10">
    <property type="entry name" value="ABC transporter type 1, transmembrane domain"/>
    <property type="match status" value="2"/>
</dbReference>
<feature type="transmembrane region" description="Helical" evidence="8">
    <location>
        <begin position="155"/>
        <end position="174"/>
    </location>
</feature>
<dbReference type="OrthoDB" id="6500128at2759"/>
<accession>A0A1V8TAY0</accession>
<dbReference type="InterPro" id="IPR027417">
    <property type="entry name" value="P-loop_NTPase"/>
</dbReference>
<feature type="transmembrane region" description="Helical" evidence="8">
    <location>
        <begin position="887"/>
        <end position="908"/>
    </location>
</feature>
<evidence type="ECO:0000313" key="12">
    <source>
        <dbReference type="Proteomes" id="UP000192596"/>
    </source>
</evidence>